<dbReference type="EMBL" id="BART01037342">
    <property type="protein sequence ID" value="GAH06823.1"/>
    <property type="molecule type" value="Genomic_DNA"/>
</dbReference>
<gene>
    <name evidence="1" type="ORF">S01H4_62525</name>
</gene>
<comment type="caution">
    <text evidence="1">The sequence shown here is derived from an EMBL/GenBank/DDBJ whole genome shotgun (WGS) entry which is preliminary data.</text>
</comment>
<sequence>MKDLFGQEITKDSEFALFHDESDCKKSNFL</sequence>
<reference evidence="1" key="1">
    <citation type="journal article" date="2014" name="Front. Microbiol.">
        <title>High frequency of phylogenetically diverse reductive dehalogenase-homologous genes in deep subseafloor sedimentary metagenomes.</title>
        <authorList>
            <person name="Kawai M."/>
            <person name="Futagami T."/>
            <person name="Toyoda A."/>
            <person name="Takaki Y."/>
            <person name="Nishi S."/>
            <person name="Hori S."/>
            <person name="Arai W."/>
            <person name="Tsubouchi T."/>
            <person name="Morono Y."/>
            <person name="Uchiyama I."/>
            <person name="Ito T."/>
            <person name="Fujiyama A."/>
            <person name="Inagaki F."/>
            <person name="Takami H."/>
        </authorList>
    </citation>
    <scope>NUCLEOTIDE SEQUENCE</scope>
    <source>
        <strain evidence="1">Expedition CK06-06</strain>
    </source>
</reference>
<feature type="non-terminal residue" evidence="1">
    <location>
        <position position="30"/>
    </location>
</feature>
<dbReference type="AlphaFoldDB" id="X1EDS3"/>
<organism evidence="1">
    <name type="scientific">marine sediment metagenome</name>
    <dbReference type="NCBI Taxonomy" id="412755"/>
    <lineage>
        <taxon>unclassified sequences</taxon>
        <taxon>metagenomes</taxon>
        <taxon>ecological metagenomes</taxon>
    </lineage>
</organism>
<proteinExistence type="predicted"/>
<accession>X1EDS3</accession>
<protein>
    <submittedName>
        <fullName evidence="1">Uncharacterized protein</fullName>
    </submittedName>
</protein>
<name>X1EDS3_9ZZZZ</name>
<evidence type="ECO:0000313" key="1">
    <source>
        <dbReference type="EMBL" id="GAH06823.1"/>
    </source>
</evidence>